<evidence type="ECO:0000313" key="1">
    <source>
        <dbReference type="EMBL" id="KAK4114597.1"/>
    </source>
</evidence>
<comment type="caution">
    <text evidence="1">The sequence shown here is derived from an EMBL/GenBank/DDBJ whole genome shotgun (WGS) entry which is preliminary data.</text>
</comment>
<reference evidence="1" key="1">
    <citation type="journal article" date="2023" name="Mol. Phylogenet. Evol.">
        <title>Genome-scale phylogeny and comparative genomics of the fungal order Sordariales.</title>
        <authorList>
            <person name="Hensen N."/>
            <person name="Bonometti L."/>
            <person name="Westerberg I."/>
            <person name="Brannstrom I.O."/>
            <person name="Guillou S."/>
            <person name="Cros-Aarteil S."/>
            <person name="Calhoun S."/>
            <person name="Haridas S."/>
            <person name="Kuo A."/>
            <person name="Mondo S."/>
            <person name="Pangilinan J."/>
            <person name="Riley R."/>
            <person name="LaButti K."/>
            <person name="Andreopoulos B."/>
            <person name="Lipzen A."/>
            <person name="Chen C."/>
            <person name="Yan M."/>
            <person name="Daum C."/>
            <person name="Ng V."/>
            <person name="Clum A."/>
            <person name="Steindorff A."/>
            <person name="Ohm R.A."/>
            <person name="Martin F."/>
            <person name="Silar P."/>
            <person name="Natvig D.O."/>
            <person name="Lalanne C."/>
            <person name="Gautier V."/>
            <person name="Ament-Velasquez S.L."/>
            <person name="Kruys A."/>
            <person name="Hutchinson M.I."/>
            <person name="Powell A.J."/>
            <person name="Barry K."/>
            <person name="Miller A.N."/>
            <person name="Grigoriev I.V."/>
            <person name="Debuchy R."/>
            <person name="Gladieux P."/>
            <person name="Hiltunen Thoren M."/>
            <person name="Johannesson H."/>
        </authorList>
    </citation>
    <scope>NUCLEOTIDE SEQUENCE</scope>
    <source>
        <strain evidence="1">CBS 508.74</strain>
    </source>
</reference>
<accession>A0AAN6THI5</accession>
<dbReference type="AlphaFoldDB" id="A0AAN6THI5"/>
<proteinExistence type="predicted"/>
<reference evidence="1" key="2">
    <citation type="submission" date="2023-05" db="EMBL/GenBank/DDBJ databases">
        <authorList>
            <consortium name="Lawrence Berkeley National Laboratory"/>
            <person name="Steindorff A."/>
            <person name="Hensen N."/>
            <person name="Bonometti L."/>
            <person name="Westerberg I."/>
            <person name="Brannstrom I.O."/>
            <person name="Guillou S."/>
            <person name="Cros-Aarteil S."/>
            <person name="Calhoun S."/>
            <person name="Haridas S."/>
            <person name="Kuo A."/>
            <person name="Mondo S."/>
            <person name="Pangilinan J."/>
            <person name="Riley R."/>
            <person name="Labutti K."/>
            <person name="Andreopoulos B."/>
            <person name="Lipzen A."/>
            <person name="Chen C."/>
            <person name="Yanf M."/>
            <person name="Daum C."/>
            <person name="Ng V."/>
            <person name="Clum A."/>
            <person name="Ohm R."/>
            <person name="Martin F."/>
            <person name="Silar P."/>
            <person name="Natvig D."/>
            <person name="Lalanne C."/>
            <person name="Gautier V."/>
            <person name="Ament-Velasquez S.L."/>
            <person name="Kruys A."/>
            <person name="Hutchinson M.I."/>
            <person name="Powell A.J."/>
            <person name="Barry K."/>
            <person name="Miller A.N."/>
            <person name="Grigoriev I.V."/>
            <person name="Debuchy R."/>
            <person name="Gladieux P."/>
            <person name="Thoren M.H."/>
            <person name="Johannesson H."/>
        </authorList>
    </citation>
    <scope>NUCLEOTIDE SEQUENCE</scope>
    <source>
        <strain evidence="1">CBS 508.74</strain>
    </source>
</reference>
<organism evidence="1 2">
    <name type="scientific">Canariomyces notabilis</name>
    <dbReference type="NCBI Taxonomy" id="2074819"/>
    <lineage>
        <taxon>Eukaryota</taxon>
        <taxon>Fungi</taxon>
        <taxon>Dikarya</taxon>
        <taxon>Ascomycota</taxon>
        <taxon>Pezizomycotina</taxon>
        <taxon>Sordariomycetes</taxon>
        <taxon>Sordariomycetidae</taxon>
        <taxon>Sordariales</taxon>
        <taxon>Chaetomiaceae</taxon>
        <taxon>Canariomyces</taxon>
    </lineage>
</organism>
<evidence type="ECO:0000313" key="2">
    <source>
        <dbReference type="Proteomes" id="UP001302812"/>
    </source>
</evidence>
<keyword evidence="2" id="KW-1185">Reference proteome</keyword>
<dbReference type="EMBL" id="MU853336">
    <property type="protein sequence ID" value="KAK4114597.1"/>
    <property type="molecule type" value="Genomic_DNA"/>
</dbReference>
<name>A0AAN6THI5_9PEZI</name>
<protein>
    <submittedName>
        <fullName evidence="1">Uncharacterized protein</fullName>
    </submittedName>
</protein>
<dbReference type="RefSeq" id="XP_064672167.1">
    <property type="nucleotide sequence ID" value="XM_064818419.1"/>
</dbReference>
<gene>
    <name evidence="1" type="ORF">N656DRAFT_821227</name>
</gene>
<dbReference type="Proteomes" id="UP001302812">
    <property type="component" value="Unassembled WGS sequence"/>
</dbReference>
<sequence>MTIDPASLPSRFQSQMQNEPTTISKILENCFQTLKHLEEIVDKYESVDEQPDPSKPRLKRWSTGFIKNYKKIAWTTEAGDLGTLRSQLMIHTNSLHLVLGVIVSSRTSRIEDSLKGHSDMLREIHSWWAQNLKDVAAAPRSKPIETNQPGNSEMSTVLEPNPIVFAVYMLIDGVGQLLCDRACLHEAWKATESTQLFLCRCREVETLRRAPEHPKVESIALSPLCFPFRQAGDEMSWILFKAMDRSSNRLVSVIIKGVAADAVLEFQNSFVWTLAKARAAAMLQGGMSNMLTHLSLISQSIRLLSLQSDLKNLNRLIDQVTFRVGHRALSKNSVEGLSLLNYRELSHYNNCYLESSVDHAEFSIHYNQATGQTTDLTKTVILTAKKLYQRLEDMRKELLVLGLQSPRANETIVLHLQSTEVQSEVVVIPDAELWITRNPQDQHRLIAVSRNRCTVLAQNLAPGFFIPDEARTPDFASPAWLVQVEGKGHRRVTYRPKGFKFLNFGDKDGEVLSSYMRARASIDVEMVE</sequence>
<dbReference type="GeneID" id="89942546"/>